<proteinExistence type="predicted"/>
<evidence type="ECO:0000313" key="3">
    <source>
        <dbReference type="Proteomes" id="UP000186235"/>
    </source>
</evidence>
<keyword evidence="1" id="KW-0812">Transmembrane</keyword>
<name>A0A1N6TZF6_9MICO</name>
<gene>
    <name evidence="2" type="ORF">SAMN05518682_2998</name>
</gene>
<keyword evidence="1" id="KW-0472">Membrane</keyword>
<keyword evidence="3" id="KW-1185">Reference proteome</keyword>
<dbReference type="EMBL" id="FTMI01000005">
    <property type="protein sequence ID" value="SIQ58669.1"/>
    <property type="molecule type" value="Genomic_DNA"/>
</dbReference>
<evidence type="ECO:0000313" key="2">
    <source>
        <dbReference type="EMBL" id="SIQ58669.1"/>
    </source>
</evidence>
<organism evidence="2 3">
    <name type="scientific">Cellulosimicrobium aquatile</name>
    <dbReference type="NCBI Taxonomy" id="1612203"/>
    <lineage>
        <taxon>Bacteria</taxon>
        <taxon>Bacillati</taxon>
        <taxon>Actinomycetota</taxon>
        <taxon>Actinomycetes</taxon>
        <taxon>Micrococcales</taxon>
        <taxon>Promicromonosporaceae</taxon>
        <taxon>Cellulosimicrobium</taxon>
    </lineage>
</organism>
<sequence length="91" mass="9065">MVPGPFRTVVRWATVGAVVPSLLLALWGSVVALAGGTGFTDALGATMLGLLVVAPCGAVVGLLLGVVHAVVRSRRRPPARTAAAGAVAESH</sequence>
<feature type="transmembrane region" description="Helical" evidence="1">
    <location>
        <begin position="12"/>
        <end position="35"/>
    </location>
</feature>
<accession>A0A1N6TZF6</accession>
<dbReference type="AlphaFoldDB" id="A0A1N6TZF6"/>
<dbReference type="Proteomes" id="UP000186235">
    <property type="component" value="Unassembled WGS sequence"/>
</dbReference>
<reference evidence="3" key="1">
    <citation type="submission" date="2017-01" db="EMBL/GenBank/DDBJ databases">
        <authorList>
            <person name="Varghese N."/>
            <person name="Submissions S."/>
        </authorList>
    </citation>
    <scope>NUCLEOTIDE SEQUENCE [LARGE SCALE GENOMIC DNA]</scope>
    <source>
        <strain evidence="3">3bp</strain>
    </source>
</reference>
<evidence type="ECO:0000256" key="1">
    <source>
        <dbReference type="SAM" id="Phobius"/>
    </source>
</evidence>
<feature type="transmembrane region" description="Helical" evidence="1">
    <location>
        <begin position="47"/>
        <end position="71"/>
    </location>
</feature>
<protein>
    <submittedName>
        <fullName evidence="2">Uncharacterized protein</fullName>
    </submittedName>
</protein>
<dbReference type="RefSeq" id="WP_076405696.1">
    <property type="nucleotide sequence ID" value="NZ_FTMI01000005.1"/>
</dbReference>
<keyword evidence="1" id="KW-1133">Transmembrane helix</keyword>